<dbReference type="EMBL" id="OCNJ01000008">
    <property type="protein sequence ID" value="SOD98876.1"/>
    <property type="molecule type" value="Genomic_DNA"/>
</dbReference>
<organism evidence="11 12">
    <name type="scientific">Caenispirillum bisanense</name>
    <dbReference type="NCBI Taxonomy" id="414052"/>
    <lineage>
        <taxon>Bacteria</taxon>
        <taxon>Pseudomonadati</taxon>
        <taxon>Pseudomonadota</taxon>
        <taxon>Alphaproteobacteria</taxon>
        <taxon>Rhodospirillales</taxon>
        <taxon>Novispirillaceae</taxon>
        <taxon>Caenispirillum</taxon>
    </lineage>
</organism>
<dbReference type="Gene3D" id="3.30.460.10">
    <property type="entry name" value="Beta Polymerase, domain 2"/>
    <property type="match status" value="1"/>
</dbReference>
<evidence type="ECO:0000313" key="11">
    <source>
        <dbReference type="EMBL" id="SOD98876.1"/>
    </source>
</evidence>
<keyword evidence="6" id="KW-0547">Nucleotide-binding</keyword>
<evidence type="ECO:0000256" key="3">
    <source>
        <dbReference type="ARBA" id="ARBA00022679"/>
    </source>
</evidence>
<evidence type="ECO:0000313" key="12">
    <source>
        <dbReference type="Proteomes" id="UP000219621"/>
    </source>
</evidence>
<gene>
    <name evidence="11" type="ORF">SAMN05421508_108119</name>
</gene>
<protein>
    <recommendedName>
        <fullName evidence="10">Polymerase nucleotidyl transferase domain-containing protein</fullName>
    </recommendedName>
</protein>
<keyword evidence="5" id="KW-0479">Metal-binding</keyword>
<dbReference type="InterPro" id="IPR052038">
    <property type="entry name" value="Type-VII_TA_antitoxin"/>
</dbReference>
<dbReference type="GO" id="GO:0005524">
    <property type="term" value="F:ATP binding"/>
    <property type="evidence" value="ECO:0007669"/>
    <property type="project" value="UniProtKB-KW"/>
</dbReference>
<keyword evidence="3" id="KW-0808">Transferase</keyword>
<evidence type="ECO:0000259" key="10">
    <source>
        <dbReference type="Pfam" id="PF01909"/>
    </source>
</evidence>
<comment type="similarity">
    <text evidence="9">Belongs to the MntA antitoxin family.</text>
</comment>
<dbReference type="InterPro" id="IPR043519">
    <property type="entry name" value="NT_sf"/>
</dbReference>
<dbReference type="Proteomes" id="UP000219621">
    <property type="component" value="Unassembled WGS sequence"/>
</dbReference>
<accession>A0A286GUM8</accession>
<evidence type="ECO:0000256" key="7">
    <source>
        <dbReference type="ARBA" id="ARBA00022840"/>
    </source>
</evidence>
<evidence type="ECO:0000256" key="5">
    <source>
        <dbReference type="ARBA" id="ARBA00022723"/>
    </source>
</evidence>
<evidence type="ECO:0000256" key="1">
    <source>
        <dbReference type="ARBA" id="ARBA00001946"/>
    </source>
</evidence>
<keyword evidence="4" id="KW-0548">Nucleotidyltransferase</keyword>
<evidence type="ECO:0000256" key="9">
    <source>
        <dbReference type="ARBA" id="ARBA00038276"/>
    </source>
</evidence>
<dbReference type="OrthoDB" id="559450at2"/>
<evidence type="ECO:0000256" key="8">
    <source>
        <dbReference type="ARBA" id="ARBA00022842"/>
    </source>
</evidence>
<dbReference type="InterPro" id="IPR002934">
    <property type="entry name" value="Polymerase_NTP_transf_dom"/>
</dbReference>
<dbReference type="PANTHER" id="PTHR33571">
    <property type="entry name" value="SSL8005 PROTEIN"/>
    <property type="match status" value="1"/>
</dbReference>
<keyword evidence="8" id="KW-0460">Magnesium</keyword>
<comment type="cofactor">
    <cofactor evidence="1">
        <name>Mg(2+)</name>
        <dbReference type="ChEBI" id="CHEBI:18420"/>
    </cofactor>
</comment>
<dbReference type="SUPFAM" id="SSF81301">
    <property type="entry name" value="Nucleotidyltransferase"/>
    <property type="match status" value="1"/>
</dbReference>
<dbReference type="RefSeq" id="WP_097280519.1">
    <property type="nucleotide sequence ID" value="NZ_OCNJ01000008.1"/>
</dbReference>
<dbReference type="CDD" id="cd05403">
    <property type="entry name" value="NT_KNTase_like"/>
    <property type="match status" value="1"/>
</dbReference>
<keyword evidence="7" id="KW-0067">ATP-binding</keyword>
<name>A0A286GUM8_9PROT</name>
<keyword evidence="2" id="KW-1277">Toxin-antitoxin system</keyword>
<proteinExistence type="inferred from homology"/>
<evidence type="ECO:0000256" key="4">
    <source>
        <dbReference type="ARBA" id="ARBA00022695"/>
    </source>
</evidence>
<dbReference type="GO" id="GO:0046872">
    <property type="term" value="F:metal ion binding"/>
    <property type="evidence" value="ECO:0007669"/>
    <property type="project" value="UniProtKB-KW"/>
</dbReference>
<evidence type="ECO:0000256" key="2">
    <source>
        <dbReference type="ARBA" id="ARBA00022649"/>
    </source>
</evidence>
<dbReference type="AlphaFoldDB" id="A0A286GUM8"/>
<keyword evidence="12" id="KW-1185">Reference proteome</keyword>
<evidence type="ECO:0000256" key="6">
    <source>
        <dbReference type="ARBA" id="ARBA00022741"/>
    </source>
</evidence>
<dbReference type="GO" id="GO:0016779">
    <property type="term" value="F:nucleotidyltransferase activity"/>
    <property type="evidence" value="ECO:0007669"/>
    <property type="project" value="UniProtKB-KW"/>
</dbReference>
<feature type="domain" description="Polymerase nucleotidyl transferase" evidence="10">
    <location>
        <begin position="13"/>
        <end position="54"/>
    </location>
</feature>
<sequence>MTSRLAPVLDELRRAAPDLQRRGIVHAGVFGSVARGDERPDSDIDIVIEYDVERIGDILDLVTVADAIGGMVRRRLPGSRVDVADACMLRPPVRAAVQRDAVYAF</sequence>
<reference evidence="11 12" key="1">
    <citation type="submission" date="2017-09" db="EMBL/GenBank/DDBJ databases">
        <authorList>
            <person name="Ehlers B."/>
            <person name="Leendertz F.H."/>
        </authorList>
    </citation>
    <scope>NUCLEOTIDE SEQUENCE [LARGE SCALE GENOMIC DNA]</scope>
    <source>
        <strain evidence="11 12">USBA 140</strain>
    </source>
</reference>
<dbReference type="Pfam" id="PF01909">
    <property type="entry name" value="NTP_transf_2"/>
    <property type="match status" value="1"/>
</dbReference>
<dbReference type="PANTHER" id="PTHR33571:SF14">
    <property type="entry name" value="PROTEIN ADENYLYLTRANSFERASE MJ0435-RELATED"/>
    <property type="match status" value="1"/>
</dbReference>